<dbReference type="AlphaFoldDB" id="A0A059FJA4"/>
<evidence type="ECO:0000256" key="1">
    <source>
        <dbReference type="SAM" id="Phobius"/>
    </source>
</evidence>
<sequence length="252" mass="27425">MQRHRSSILILLALLQPLAGALAPVLRIGTPIGNATRDAGAPEQPLPIFFAIWGVIFLAYFLFALATLLRHEPWMDRIAAPLALAGFFSVVWMLSAQIIASQPLDFVLLFPIAITAWTAAYRFDRVRGMGGSPAKFIADAATGLLSGWIMVAIAISIPLTIRSFSTLGPTDLPWPMLWTTIGAAALGTWAFSRFISRSPWFFIALGWGLVGIILNNWTITGMNWLAIMTGVVTCLILYLRLTRGARGALGQT</sequence>
<protein>
    <submittedName>
        <fullName evidence="2">Uncharacterized protein</fullName>
    </submittedName>
</protein>
<feature type="transmembrane region" description="Helical" evidence="1">
    <location>
        <begin position="106"/>
        <end position="124"/>
    </location>
</feature>
<feature type="transmembrane region" description="Helical" evidence="1">
    <location>
        <begin position="199"/>
        <end position="218"/>
    </location>
</feature>
<dbReference type="STRING" id="1280950.HJO_12636"/>
<accession>A0A059FJA4</accession>
<dbReference type="OrthoDB" id="7617526at2"/>
<evidence type="ECO:0000313" key="3">
    <source>
        <dbReference type="Proteomes" id="UP000025171"/>
    </source>
</evidence>
<feature type="transmembrane region" description="Helical" evidence="1">
    <location>
        <begin position="224"/>
        <end position="241"/>
    </location>
</feature>
<dbReference type="PATRIC" id="fig|1280950.3.peg.2532"/>
<dbReference type="RefSeq" id="WP_035617399.1">
    <property type="nucleotide sequence ID" value="NZ_ARYK01000006.1"/>
</dbReference>
<proteinExistence type="predicted"/>
<feature type="transmembrane region" description="Helical" evidence="1">
    <location>
        <begin position="173"/>
        <end position="192"/>
    </location>
</feature>
<feature type="transmembrane region" description="Helical" evidence="1">
    <location>
        <begin position="46"/>
        <end position="66"/>
    </location>
</feature>
<dbReference type="eggNOG" id="ENOG50302BM">
    <property type="taxonomic scope" value="Bacteria"/>
</dbReference>
<reference evidence="2 3" key="1">
    <citation type="journal article" date="2014" name="Antonie Van Leeuwenhoek">
        <title>Hyphomonas beringensis sp. nov. and Hyphomonas chukchiensis sp. nov., isolated from surface seawater of the Bering Sea and Chukchi Sea.</title>
        <authorList>
            <person name="Li C."/>
            <person name="Lai Q."/>
            <person name="Li G."/>
            <person name="Dong C."/>
            <person name="Wang J."/>
            <person name="Liao Y."/>
            <person name="Shao Z."/>
        </authorList>
    </citation>
    <scope>NUCLEOTIDE SEQUENCE [LARGE SCALE GENOMIC DNA]</scope>
    <source>
        <strain evidence="2 3">MHS-2</strain>
    </source>
</reference>
<feature type="transmembrane region" description="Helical" evidence="1">
    <location>
        <begin position="136"/>
        <end position="161"/>
    </location>
</feature>
<evidence type="ECO:0000313" key="2">
    <source>
        <dbReference type="EMBL" id="KCZ90697.1"/>
    </source>
</evidence>
<keyword evidence="1" id="KW-0812">Transmembrane</keyword>
<organism evidence="2 3">
    <name type="scientific">Hyphomonas johnsonii MHS-2</name>
    <dbReference type="NCBI Taxonomy" id="1280950"/>
    <lineage>
        <taxon>Bacteria</taxon>
        <taxon>Pseudomonadati</taxon>
        <taxon>Pseudomonadota</taxon>
        <taxon>Alphaproteobacteria</taxon>
        <taxon>Hyphomonadales</taxon>
        <taxon>Hyphomonadaceae</taxon>
        <taxon>Hyphomonas</taxon>
    </lineage>
</organism>
<name>A0A059FJA4_9PROT</name>
<dbReference type="Proteomes" id="UP000025171">
    <property type="component" value="Unassembled WGS sequence"/>
</dbReference>
<keyword evidence="1" id="KW-1133">Transmembrane helix</keyword>
<comment type="caution">
    <text evidence="2">The sequence shown here is derived from an EMBL/GenBank/DDBJ whole genome shotgun (WGS) entry which is preliminary data.</text>
</comment>
<gene>
    <name evidence="2" type="ORF">HJO_12636</name>
</gene>
<feature type="transmembrane region" description="Helical" evidence="1">
    <location>
        <begin position="78"/>
        <end position="100"/>
    </location>
</feature>
<keyword evidence="3" id="KW-1185">Reference proteome</keyword>
<dbReference type="EMBL" id="ARYK01000006">
    <property type="protein sequence ID" value="KCZ90697.1"/>
    <property type="molecule type" value="Genomic_DNA"/>
</dbReference>
<keyword evidence="1" id="KW-0472">Membrane</keyword>